<dbReference type="InterPro" id="IPR025736">
    <property type="entry name" value="PucR_C-HTH_dom"/>
</dbReference>
<evidence type="ECO:0000256" key="2">
    <source>
        <dbReference type="SAM" id="MobiDB-lite"/>
    </source>
</evidence>
<evidence type="ECO:0000259" key="3">
    <source>
        <dbReference type="Pfam" id="PF07905"/>
    </source>
</evidence>
<dbReference type="PANTHER" id="PTHR33744">
    <property type="entry name" value="CARBOHYDRATE DIACID REGULATOR"/>
    <property type="match status" value="1"/>
</dbReference>
<organism evidence="6 7">
    <name type="scientific">Paenibacillus glycanilyticus</name>
    <dbReference type="NCBI Taxonomy" id="126569"/>
    <lineage>
        <taxon>Bacteria</taxon>
        <taxon>Bacillati</taxon>
        <taxon>Bacillota</taxon>
        <taxon>Bacilli</taxon>
        <taxon>Bacillales</taxon>
        <taxon>Paenibacillaceae</taxon>
        <taxon>Paenibacillus</taxon>
    </lineage>
</organism>
<gene>
    <name evidence="6" type="primary">pucR_1</name>
    <name evidence="6" type="ORF">PghCCS26_03360</name>
</gene>
<feature type="domain" description="Purine catabolism PurC-like" evidence="3">
    <location>
        <begin position="5"/>
        <end position="123"/>
    </location>
</feature>
<dbReference type="RefSeq" id="WP_317978582.1">
    <property type="nucleotide sequence ID" value="NZ_BTCL01000001.1"/>
</dbReference>
<proteinExistence type="inferred from homology"/>
<accession>A0ABQ6NET3</accession>
<reference evidence="6 7" key="1">
    <citation type="submission" date="2023-05" db="EMBL/GenBank/DDBJ databases">
        <title>Draft genome of Paenibacillus sp. CCS26.</title>
        <authorList>
            <person name="Akita H."/>
            <person name="Shinto Y."/>
            <person name="Kimura Z."/>
        </authorList>
    </citation>
    <scope>NUCLEOTIDE SEQUENCE [LARGE SCALE GENOMIC DNA]</scope>
    <source>
        <strain evidence="6 7">CCS26</strain>
    </source>
</reference>
<sequence>MLLSELLANDIYEHARVIAGFNGLTRKVQTVNIMDAPDIIRFLRPGELLLTNGFFMKQTPGMFMELMRDMQRMECSGMAVKTERFKLHVPEEALLEAERLQFPIIEISAVELSLGEILQRSTSLIMNNKNEELQYALHIHKQFSEMIMKGKGITGIVDALTKLLSSPILLLNGKLQPIAESRLGYASLMPDLAAAADAILDGAAIPSSPTSFCLLDVSLRNRCNVLLYPVHTYRHEGYLLSFHSGEKMSNLYGLTLEQASNVIGMELTKAQAVKERSRRYKNEFFSDLIDGYITSEQEAIHRGKKYGIKANGAWVMLAARRDGAGWGNGQRDSQTERQDERNVSERDEHYERIKRHFSAIGQSFVMFTKNDSFGLLLHLSDSGWDESFFLQQLARLSDRLYEEIGLSLSIGIGKPATNALGIKHSYEEAIKALQYGYRLKRTKFVQSYQSKDIGYLFHMLPHDELKQFYEETFYGMRHTEEQERKELLRTLSAFYDTQCQLMETSKQLFVHRNTVVYRLDKCEKLLGVKLKDPIESLRLRIALSIEPLLSGDGSVSLSR</sequence>
<feature type="region of interest" description="Disordered" evidence="2">
    <location>
        <begin position="325"/>
        <end position="347"/>
    </location>
</feature>
<feature type="domain" description="CdaR GGDEF-like" evidence="5">
    <location>
        <begin position="295"/>
        <end position="434"/>
    </location>
</feature>
<dbReference type="Gene3D" id="1.10.10.2840">
    <property type="entry name" value="PucR C-terminal helix-turn-helix domain"/>
    <property type="match status" value="1"/>
</dbReference>
<evidence type="ECO:0000313" key="6">
    <source>
        <dbReference type="EMBL" id="GMK43209.1"/>
    </source>
</evidence>
<dbReference type="Pfam" id="PF17853">
    <property type="entry name" value="GGDEF_2"/>
    <property type="match status" value="1"/>
</dbReference>
<comment type="caution">
    <text evidence="6">The sequence shown here is derived from an EMBL/GenBank/DDBJ whole genome shotgun (WGS) entry which is preliminary data.</text>
</comment>
<dbReference type="InterPro" id="IPR042070">
    <property type="entry name" value="PucR_C-HTH_sf"/>
</dbReference>
<keyword evidence="7" id="KW-1185">Reference proteome</keyword>
<dbReference type="Pfam" id="PF07905">
    <property type="entry name" value="PucR"/>
    <property type="match status" value="1"/>
</dbReference>
<dbReference type="InterPro" id="IPR012914">
    <property type="entry name" value="PucR_dom"/>
</dbReference>
<feature type="domain" description="PucR C-terminal helix-turn-helix" evidence="4">
    <location>
        <begin position="487"/>
        <end position="544"/>
    </location>
</feature>
<evidence type="ECO:0000256" key="1">
    <source>
        <dbReference type="ARBA" id="ARBA00006754"/>
    </source>
</evidence>
<feature type="compositionally biased region" description="Basic and acidic residues" evidence="2">
    <location>
        <begin position="333"/>
        <end position="347"/>
    </location>
</feature>
<evidence type="ECO:0000313" key="7">
    <source>
        <dbReference type="Proteomes" id="UP001285921"/>
    </source>
</evidence>
<protein>
    <submittedName>
        <fullName evidence="6">Purine catabolism regulatory protein</fullName>
    </submittedName>
</protein>
<dbReference type="InterPro" id="IPR041522">
    <property type="entry name" value="CdaR_GGDEF"/>
</dbReference>
<dbReference type="Pfam" id="PF13556">
    <property type="entry name" value="HTH_30"/>
    <property type="match status" value="1"/>
</dbReference>
<name>A0ABQ6NET3_9BACL</name>
<dbReference type="Proteomes" id="UP001285921">
    <property type="component" value="Unassembled WGS sequence"/>
</dbReference>
<comment type="similarity">
    <text evidence="1">Belongs to the CdaR family.</text>
</comment>
<evidence type="ECO:0000259" key="5">
    <source>
        <dbReference type="Pfam" id="PF17853"/>
    </source>
</evidence>
<evidence type="ECO:0000259" key="4">
    <source>
        <dbReference type="Pfam" id="PF13556"/>
    </source>
</evidence>
<dbReference type="EMBL" id="BTCL01000001">
    <property type="protein sequence ID" value="GMK43209.1"/>
    <property type="molecule type" value="Genomic_DNA"/>
</dbReference>
<dbReference type="PANTHER" id="PTHR33744:SF1">
    <property type="entry name" value="DNA-BINDING TRANSCRIPTIONAL ACTIVATOR ADER"/>
    <property type="match status" value="1"/>
</dbReference>
<dbReference type="InterPro" id="IPR051448">
    <property type="entry name" value="CdaR-like_regulators"/>
</dbReference>